<keyword evidence="9" id="KW-0539">Nucleus</keyword>
<evidence type="ECO:0000256" key="7">
    <source>
        <dbReference type="ARBA" id="ARBA00022729"/>
    </source>
</evidence>
<dbReference type="GO" id="GO:0008270">
    <property type="term" value="F:zinc ion binding"/>
    <property type="evidence" value="ECO:0007669"/>
    <property type="project" value="InterPro"/>
</dbReference>
<dbReference type="FunFam" id="3.20.20.140:FF:000017">
    <property type="entry name" value="Adenosine deaminase 2"/>
    <property type="match status" value="1"/>
</dbReference>
<dbReference type="GO" id="GO:0005576">
    <property type="term" value="C:extracellular region"/>
    <property type="evidence" value="ECO:0007669"/>
    <property type="project" value="UniProtKB-SubCell"/>
</dbReference>
<dbReference type="InterPro" id="IPR001365">
    <property type="entry name" value="A_deaminase_dom"/>
</dbReference>
<evidence type="ECO:0000256" key="5">
    <source>
        <dbReference type="ARBA" id="ARBA00022525"/>
    </source>
</evidence>
<dbReference type="GO" id="GO:0004000">
    <property type="term" value="F:adenosine deaminase activity"/>
    <property type="evidence" value="ECO:0007669"/>
    <property type="project" value="TreeGrafter"/>
</dbReference>
<dbReference type="Proteomes" id="UP000070121">
    <property type="component" value="Unassembled WGS sequence"/>
</dbReference>
<dbReference type="CDD" id="cd12148">
    <property type="entry name" value="fungal_TF_MHR"/>
    <property type="match status" value="1"/>
</dbReference>
<keyword evidence="6" id="KW-0479">Metal-binding</keyword>
<evidence type="ECO:0000256" key="2">
    <source>
        <dbReference type="ARBA" id="ARBA00004613"/>
    </source>
</evidence>
<dbReference type="GO" id="GO:0006351">
    <property type="term" value="P:DNA-templated transcription"/>
    <property type="evidence" value="ECO:0007669"/>
    <property type="project" value="InterPro"/>
</dbReference>
<dbReference type="Pfam" id="PF04082">
    <property type="entry name" value="Fungal_trans"/>
    <property type="match status" value="1"/>
</dbReference>
<gene>
    <name evidence="13" type="ORF">CSAL01_10593</name>
</gene>
<feature type="domain" description="Zn(2)-C6 fungal-type" evidence="12">
    <location>
        <begin position="12"/>
        <end position="42"/>
    </location>
</feature>
<comment type="similarity">
    <text evidence="3">Belongs to the metallo-dependent hydrolases superfamily. Adenosine and AMP deaminases family. ADGF subfamily.</text>
</comment>
<evidence type="ECO:0000256" key="9">
    <source>
        <dbReference type="ARBA" id="ARBA00023242"/>
    </source>
</evidence>
<dbReference type="InterPro" id="IPR036864">
    <property type="entry name" value="Zn2-C6_fun-type_DNA-bd_sf"/>
</dbReference>
<dbReference type="Gene3D" id="4.10.240.10">
    <property type="entry name" value="Zn(2)-C6 fungal-type DNA-binding domain"/>
    <property type="match status" value="1"/>
</dbReference>
<dbReference type="InterPro" id="IPR006330">
    <property type="entry name" value="Ado/ade_deaminase"/>
</dbReference>
<evidence type="ECO:0000256" key="8">
    <source>
        <dbReference type="ARBA" id="ARBA00022801"/>
    </source>
</evidence>
<dbReference type="CDD" id="cd00067">
    <property type="entry name" value="GAL4"/>
    <property type="match status" value="1"/>
</dbReference>
<dbReference type="AlphaFoldDB" id="A0A135UP80"/>
<dbReference type="SUPFAM" id="SSF51556">
    <property type="entry name" value="Metallo-dependent hydrolases"/>
    <property type="match status" value="1"/>
</dbReference>
<dbReference type="PROSITE" id="PS00463">
    <property type="entry name" value="ZN2_CY6_FUNGAL_1"/>
    <property type="match status" value="1"/>
</dbReference>
<dbReference type="Pfam" id="PF00172">
    <property type="entry name" value="Zn_clus"/>
    <property type="match status" value="1"/>
</dbReference>
<dbReference type="InterPro" id="IPR001138">
    <property type="entry name" value="Zn2Cys6_DnaBD"/>
</dbReference>
<dbReference type="GO" id="GO:0000981">
    <property type="term" value="F:DNA-binding transcription factor activity, RNA polymerase II-specific"/>
    <property type="evidence" value="ECO:0007669"/>
    <property type="project" value="InterPro"/>
</dbReference>
<dbReference type="Pfam" id="PF00962">
    <property type="entry name" value="A_deaminase"/>
    <property type="match status" value="1"/>
</dbReference>
<protein>
    <recommendedName>
        <fullName evidence="4">adenosine deaminase</fullName>
        <ecNumber evidence="4">3.5.4.4</ecNumber>
    </recommendedName>
</protein>
<dbReference type="SMART" id="SM00066">
    <property type="entry name" value="GAL4"/>
    <property type="match status" value="1"/>
</dbReference>
<evidence type="ECO:0000256" key="6">
    <source>
        <dbReference type="ARBA" id="ARBA00022723"/>
    </source>
</evidence>
<evidence type="ECO:0000256" key="4">
    <source>
        <dbReference type="ARBA" id="ARBA00012784"/>
    </source>
</evidence>
<accession>A0A135UP80</accession>
<name>A0A135UP80_9PEZI</name>
<dbReference type="GO" id="GO:0006154">
    <property type="term" value="P:adenosine catabolic process"/>
    <property type="evidence" value="ECO:0007669"/>
    <property type="project" value="TreeGrafter"/>
</dbReference>
<keyword evidence="8" id="KW-0378">Hydrolase</keyword>
<comment type="subcellular location">
    <subcellularLocation>
        <location evidence="2">Secreted</location>
    </subcellularLocation>
</comment>
<comment type="catalytic activity">
    <reaction evidence="10">
        <text>adenosine + H2O + H(+) = inosine + NH4(+)</text>
        <dbReference type="Rhea" id="RHEA:24408"/>
        <dbReference type="ChEBI" id="CHEBI:15377"/>
        <dbReference type="ChEBI" id="CHEBI:15378"/>
        <dbReference type="ChEBI" id="CHEBI:16335"/>
        <dbReference type="ChEBI" id="CHEBI:17596"/>
        <dbReference type="ChEBI" id="CHEBI:28938"/>
        <dbReference type="EC" id="3.5.4.4"/>
    </reaction>
</comment>
<evidence type="ECO:0000256" key="3">
    <source>
        <dbReference type="ARBA" id="ARBA00006083"/>
    </source>
</evidence>
<dbReference type="EMBL" id="JFFI01001203">
    <property type="protein sequence ID" value="KXH62208.1"/>
    <property type="molecule type" value="Genomic_DNA"/>
</dbReference>
<proteinExistence type="inferred from homology"/>
<dbReference type="SUPFAM" id="SSF57701">
    <property type="entry name" value="Zn2/Cys6 DNA-binding domain"/>
    <property type="match status" value="1"/>
</dbReference>
<evidence type="ECO:0000313" key="14">
    <source>
        <dbReference type="Proteomes" id="UP000070121"/>
    </source>
</evidence>
<keyword evidence="14" id="KW-1185">Reference proteome</keyword>
<evidence type="ECO:0000256" key="1">
    <source>
        <dbReference type="ARBA" id="ARBA00001947"/>
    </source>
</evidence>
<keyword evidence="5" id="KW-0964">Secreted</keyword>
<dbReference type="InterPro" id="IPR032466">
    <property type="entry name" value="Metal_Hydrolase"/>
</dbReference>
<feature type="region of interest" description="Disordered" evidence="11">
    <location>
        <begin position="77"/>
        <end position="101"/>
    </location>
</feature>
<sequence>MASGLVYKSDLACGHCRRRKSKCDRVQPRCGSCVRHETPCIFTEERPKRGPKKGQLQALKAQVAILERQLAEQNKTEVTISDSGNGAVPPHDVGDKPSSLPTSADIITGTVSWLDDLAATWDDQLLELPEIHGSGAESPKPTPVAEIPGLSDMAQADLDALYFDRVHPFVPIIHKERYFSWCSQPSPSQVRTSVRLAMWTIAAAMSAQFLNLSESLYGATRQALHALEGNDHDIPWMTGDIQLEEIQAWLLLAHYEFIRMESHHVLLTSARAFRLVQLAQLHAVDAGTMVTGKSSESASPTLSGTEKMSEATNEEKRRTFWAAFCFDRLLNSHDSLSFTLQEEVICLNLPAPEDCFQSLAPFAEVVVLSALYGRCLTHRRLTVAATRDGKRTSVTSSNEFIRRHEWLAAAMEKWIRPTSEAPLAMGDTMEIICHLLSRSAIIHLSDTAANWPWNTVEHQLSFTSYDQRAFGAVMEIFYFPFREFRRSAVTKAESPPRGTLSINQHVLSNLPLNTNITNETSIKLRYPLKMAGPSFASTQDFLTARNSLIDAEQALGYQNTLPNSSIERQAQDVVQRIKKWEVRNHHGVRPDGSGCEAGHHFLQGLDAIENSQLFKIAQNTPKGALLHCHFDCILPPKTILEDARTQERLYVKTDCALTSQGFFACALPQFCVLPEPTDLRDVTNVFSKAYVAGSWMKYSDFLRLFPGGSERAELWLTKKMVIEPEDAYHPRQTVDGIWKEFMQSVMVMRSMMCYETAYCGQFRRILWKFAQDGISYAEIRLALNYNFTIQSDDGKQSYGHQEIIQMLEGIQKDELPRITASGLVFHGVKLIYACNRSASREAMKSCMETCIKMKQQFPDFICGFDLQGQEDTGFPLIYWIEELLDMRARIDHLKLDLPFIFHAGETLDHGGDTDTNLFDAILLGTKRIGHGFSLIKHPLLMKLCKEKNIAVETCPISNEVLGLCPTTKNHHLPILLSNCVPCTVNSDDPGSWGASVLSHDFYQALMASDNFSLLTFRVIAEWSFEFSCMSHDARDQASEDFARRWMKYCEWIVDTYGGKE</sequence>
<comment type="cofactor">
    <cofactor evidence="1">
        <name>Zn(2+)</name>
        <dbReference type="ChEBI" id="CHEBI:29105"/>
    </cofactor>
</comment>
<feature type="compositionally biased region" description="Polar residues" evidence="11">
    <location>
        <begin position="292"/>
        <end position="306"/>
    </location>
</feature>
<organism evidence="13 14">
    <name type="scientific">Colletotrichum salicis</name>
    <dbReference type="NCBI Taxonomy" id="1209931"/>
    <lineage>
        <taxon>Eukaryota</taxon>
        <taxon>Fungi</taxon>
        <taxon>Dikarya</taxon>
        <taxon>Ascomycota</taxon>
        <taxon>Pezizomycotina</taxon>
        <taxon>Sordariomycetes</taxon>
        <taxon>Hypocreomycetidae</taxon>
        <taxon>Glomerellales</taxon>
        <taxon>Glomerellaceae</taxon>
        <taxon>Colletotrichum</taxon>
        <taxon>Colletotrichum acutatum species complex</taxon>
    </lineage>
</organism>
<dbReference type="PANTHER" id="PTHR11409:SF37">
    <property type="entry name" value="ADENOSINE DEAMINASE DOMAIN-CONTAINING PROTEIN"/>
    <property type="match status" value="1"/>
</dbReference>
<dbReference type="PROSITE" id="PS50048">
    <property type="entry name" value="ZN2_CY6_FUNGAL_2"/>
    <property type="match status" value="1"/>
</dbReference>
<evidence type="ECO:0000259" key="12">
    <source>
        <dbReference type="PROSITE" id="PS50048"/>
    </source>
</evidence>
<dbReference type="STRING" id="1209931.A0A135UP80"/>
<reference evidence="13 14" key="1">
    <citation type="submission" date="2014-02" db="EMBL/GenBank/DDBJ databases">
        <title>The genome sequence of Colletotrichum salicis CBS 607.94.</title>
        <authorList>
            <person name="Baroncelli R."/>
            <person name="Thon M.R."/>
        </authorList>
    </citation>
    <scope>NUCLEOTIDE SEQUENCE [LARGE SCALE GENOMIC DNA]</scope>
    <source>
        <strain evidence="13 14">CBS 607.94</strain>
    </source>
</reference>
<evidence type="ECO:0000256" key="10">
    <source>
        <dbReference type="ARBA" id="ARBA00047764"/>
    </source>
</evidence>
<keyword evidence="7" id="KW-0732">Signal</keyword>
<dbReference type="GO" id="GO:0003677">
    <property type="term" value="F:DNA binding"/>
    <property type="evidence" value="ECO:0007669"/>
    <property type="project" value="InterPro"/>
</dbReference>
<dbReference type="GO" id="GO:0046103">
    <property type="term" value="P:inosine biosynthetic process"/>
    <property type="evidence" value="ECO:0007669"/>
    <property type="project" value="TreeGrafter"/>
</dbReference>
<evidence type="ECO:0000256" key="11">
    <source>
        <dbReference type="SAM" id="MobiDB-lite"/>
    </source>
</evidence>
<dbReference type="EC" id="3.5.4.4" evidence="4"/>
<dbReference type="OrthoDB" id="7202371at2759"/>
<comment type="caution">
    <text evidence="13">The sequence shown here is derived from an EMBL/GenBank/DDBJ whole genome shotgun (WGS) entry which is preliminary data.</text>
</comment>
<dbReference type="Gene3D" id="3.20.20.140">
    <property type="entry name" value="Metal-dependent hydrolases"/>
    <property type="match status" value="1"/>
</dbReference>
<feature type="region of interest" description="Disordered" evidence="11">
    <location>
        <begin position="292"/>
        <end position="311"/>
    </location>
</feature>
<evidence type="ECO:0000313" key="13">
    <source>
        <dbReference type="EMBL" id="KXH62208.1"/>
    </source>
</evidence>
<dbReference type="PANTHER" id="PTHR11409">
    <property type="entry name" value="ADENOSINE DEAMINASE"/>
    <property type="match status" value="1"/>
</dbReference>
<dbReference type="InterPro" id="IPR007219">
    <property type="entry name" value="XnlR_reg_dom"/>
</dbReference>